<dbReference type="SUPFAM" id="SSF47676">
    <property type="entry name" value="Conserved domain common to transcription factors TFIIS, elongin A, CRSP70"/>
    <property type="match status" value="1"/>
</dbReference>
<dbReference type="EMBL" id="HBKP01005305">
    <property type="protein sequence ID" value="CAE2207240.1"/>
    <property type="molecule type" value="Transcribed_RNA"/>
</dbReference>
<proteinExistence type="inferred from homology"/>
<feature type="domain" description="TFIIS N-terminal" evidence="4">
    <location>
        <begin position="214"/>
        <end position="294"/>
    </location>
</feature>
<dbReference type="InterPro" id="IPR051037">
    <property type="entry name" value="RNAPII_TF_IWS1"/>
</dbReference>
<dbReference type="PROSITE" id="PS51319">
    <property type="entry name" value="TFIIS_N"/>
    <property type="match status" value="1"/>
</dbReference>
<evidence type="ECO:0000256" key="3">
    <source>
        <dbReference type="SAM" id="MobiDB-lite"/>
    </source>
</evidence>
<sequence length="301" mass="34548">MSDQVNSPDTENDSNLHLSSPNDETEKTNHSDDPVDLKEEPVGDQGASSPDNSEKNSEDENDHADTGITDYEAVFGDMQSSDEDSSAEENPEEVESDYEQEAKKNLRKIVEKKKRQKTKKDKSKEPPKKRRKLAVDKETERAAKKRAAEEKKLEEKLKIVRGVMDRMKEAYDADLVNMEANRPAIKKLRLLTEIERTVPSSNLQKQFIDCHVLDEFGKWMKPLPDKSLPDLQIRKVILKILMKLNTSNISLEILKDSGVGKFVHLYSIHPKETRENKELAERILNLWMDLDRFSSTVRSSR</sequence>
<feature type="compositionally biased region" description="Acidic residues" evidence="3">
    <location>
        <begin position="80"/>
        <end position="99"/>
    </location>
</feature>
<evidence type="ECO:0000313" key="5">
    <source>
        <dbReference type="EMBL" id="CAE2207240.1"/>
    </source>
</evidence>
<reference evidence="5" key="1">
    <citation type="submission" date="2021-01" db="EMBL/GenBank/DDBJ databases">
        <authorList>
            <person name="Corre E."/>
            <person name="Pelletier E."/>
            <person name="Niang G."/>
            <person name="Scheremetjew M."/>
            <person name="Finn R."/>
            <person name="Kale V."/>
            <person name="Holt S."/>
            <person name="Cochrane G."/>
            <person name="Meng A."/>
            <person name="Brown T."/>
            <person name="Cohen L."/>
        </authorList>
    </citation>
    <scope>NUCLEOTIDE SEQUENCE</scope>
    <source>
        <strain evidence="5">DIVA3 518/3/11/1/6</strain>
    </source>
</reference>
<gene>
    <name evidence="5" type="ORF">VSP0166_LOCUS3786</name>
</gene>
<evidence type="ECO:0000256" key="2">
    <source>
        <dbReference type="PROSITE-ProRule" id="PRU00649"/>
    </source>
</evidence>
<name>A0A7S4HRI6_9EUKA</name>
<feature type="compositionally biased region" description="Basic and acidic residues" evidence="3">
    <location>
        <begin position="133"/>
        <end position="148"/>
    </location>
</feature>
<evidence type="ECO:0000259" key="4">
    <source>
        <dbReference type="PROSITE" id="PS51319"/>
    </source>
</evidence>
<feature type="compositionally biased region" description="Basic and acidic residues" evidence="3">
    <location>
        <begin position="24"/>
        <end position="41"/>
    </location>
</feature>
<comment type="subcellular location">
    <subcellularLocation>
        <location evidence="2">Nucleus</location>
    </subcellularLocation>
</comment>
<dbReference type="InterPro" id="IPR035441">
    <property type="entry name" value="TFIIS/LEDGF_dom_sf"/>
</dbReference>
<dbReference type="Gene3D" id="1.20.930.10">
    <property type="entry name" value="Conserved domain common to transcription factors TFIIS, elongin A, CRSP70"/>
    <property type="match status" value="1"/>
</dbReference>
<dbReference type="PANTHER" id="PTHR46010:SF1">
    <property type="entry name" value="PROTEIN IWS1 HOMOLOG"/>
    <property type="match status" value="1"/>
</dbReference>
<comment type="similarity">
    <text evidence="1">Belongs to the IWS1 family.</text>
</comment>
<evidence type="ECO:0000256" key="1">
    <source>
        <dbReference type="ARBA" id="ARBA00037992"/>
    </source>
</evidence>
<feature type="region of interest" description="Disordered" evidence="3">
    <location>
        <begin position="1"/>
        <end position="148"/>
    </location>
</feature>
<dbReference type="AlphaFoldDB" id="A0A7S4HRI6"/>
<feature type="compositionally biased region" description="Polar residues" evidence="3">
    <location>
        <begin position="1"/>
        <end position="22"/>
    </location>
</feature>
<dbReference type="Pfam" id="PF08711">
    <property type="entry name" value="Med26"/>
    <property type="match status" value="1"/>
</dbReference>
<protein>
    <recommendedName>
        <fullName evidence="4">TFIIS N-terminal domain-containing protein</fullName>
    </recommendedName>
</protein>
<dbReference type="InterPro" id="IPR017923">
    <property type="entry name" value="TFIIS_N"/>
</dbReference>
<organism evidence="5">
    <name type="scientific">Vannella robusta</name>
    <dbReference type="NCBI Taxonomy" id="1487602"/>
    <lineage>
        <taxon>Eukaryota</taxon>
        <taxon>Amoebozoa</taxon>
        <taxon>Discosea</taxon>
        <taxon>Flabellinia</taxon>
        <taxon>Vannellidae</taxon>
        <taxon>Vannella</taxon>
    </lineage>
</organism>
<accession>A0A7S4HRI6</accession>
<dbReference type="GO" id="GO:0005634">
    <property type="term" value="C:nucleus"/>
    <property type="evidence" value="ECO:0007669"/>
    <property type="project" value="UniProtKB-SubCell"/>
</dbReference>
<keyword evidence="2" id="KW-0539">Nucleus</keyword>
<feature type="compositionally biased region" description="Basic residues" evidence="3">
    <location>
        <begin position="105"/>
        <end position="132"/>
    </location>
</feature>
<dbReference type="PANTHER" id="PTHR46010">
    <property type="entry name" value="PROTEIN IWS1 HOMOLOG"/>
    <property type="match status" value="1"/>
</dbReference>
<dbReference type="GO" id="GO:0016973">
    <property type="term" value="P:poly(A)+ mRNA export from nucleus"/>
    <property type="evidence" value="ECO:0007669"/>
    <property type="project" value="TreeGrafter"/>
</dbReference>